<reference evidence="4 5" key="1">
    <citation type="submission" date="2017-05" db="EMBL/GenBank/DDBJ databases">
        <authorList>
            <person name="Song R."/>
            <person name="Chenine A.L."/>
            <person name="Ruprecht R.M."/>
        </authorList>
    </citation>
    <scope>NUCLEOTIDE SEQUENCE [LARGE SCALE GENOMIC DNA]</scope>
    <source>
        <strain evidence="4 5">CECT 8898</strain>
    </source>
</reference>
<protein>
    <submittedName>
        <fullName evidence="4">Internalin-A</fullName>
    </submittedName>
</protein>
<gene>
    <name evidence="4" type="primary">inlA_2</name>
    <name evidence="4" type="ORF">MAA8898_02764</name>
</gene>
<evidence type="ECO:0000256" key="2">
    <source>
        <dbReference type="ARBA" id="ARBA00022737"/>
    </source>
</evidence>
<evidence type="ECO:0000313" key="5">
    <source>
        <dbReference type="Proteomes" id="UP000207598"/>
    </source>
</evidence>
<dbReference type="Gene3D" id="3.80.10.10">
    <property type="entry name" value="Ribonuclease Inhibitor"/>
    <property type="match status" value="2"/>
</dbReference>
<dbReference type="SUPFAM" id="SSF52058">
    <property type="entry name" value="L domain-like"/>
    <property type="match status" value="1"/>
</dbReference>
<evidence type="ECO:0000256" key="3">
    <source>
        <dbReference type="SAM" id="SignalP"/>
    </source>
</evidence>
<keyword evidence="1" id="KW-0433">Leucine-rich repeat</keyword>
<evidence type="ECO:0000256" key="1">
    <source>
        <dbReference type="ARBA" id="ARBA00022614"/>
    </source>
</evidence>
<name>A0A238KM75_9RHOB</name>
<dbReference type="PANTHER" id="PTHR46652">
    <property type="entry name" value="LEUCINE-RICH REPEAT AND IQ DOMAIN-CONTAINING PROTEIN 1-RELATED"/>
    <property type="match status" value="1"/>
</dbReference>
<sequence>MRLAVPLALVLATSLALPAAAQTEACVPMGDACLTVKTTELVLAGAALADLSRLAETPWFTSLTLQGPVPEGMTVDLSEVNALTGLQTLTLSGLDRVSTAGVRAETLIGLDVRGGTVADLSFLADLPGLRFLRIGQPMALNAIPATARARLEHLSLSGPGISFDGAEALTALQFLLLFGLEREDLEGLGHLPALTFLNVANAGLRSLDGFVPGPALTEVWAKGSTLEDITALAPAVNLKQLEGKDSRIGDISALRDKHALTTLFLTGTQVTDLSPIAGLKSLQLLSFSDTPVTDIAALADMPALVAVYMNITRVTDFTPLLENPNDVMLRINSDKILMSRNLPQFIAEEGWKRGPLYSEK</sequence>
<dbReference type="EMBL" id="FXYF01000007">
    <property type="protein sequence ID" value="SMX43192.1"/>
    <property type="molecule type" value="Genomic_DNA"/>
</dbReference>
<keyword evidence="5" id="KW-1185">Reference proteome</keyword>
<keyword evidence="2" id="KW-0677">Repeat</keyword>
<dbReference type="PANTHER" id="PTHR46652:SF3">
    <property type="entry name" value="LEUCINE-RICH REPEAT-CONTAINING PROTEIN 9"/>
    <property type="match status" value="1"/>
</dbReference>
<dbReference type="AlphaFoldDB" id="A0A238KM75"/>
<dbReference type="InterPro" id="IPR050836">
    <property type="entry name" value="SDS22/Internalin_LRR"/>
</dbReference>
<dbReference type="InterPro" id="IPR032675">
    <property type="entry name" value="LRR_dom_sf"/>
</dbReference>
<evidence type="ECO:0000313" key="4">
    <source>
        <dbReference type="EMBL" id="SMX43192.1"/>
    </source>
</evidence>
<keyword evidence="3" id="KW-0732">Signal</keyword>
<accession>A0A238KM75</accession>
<feature type="chain" id="PRO_5013054017" evidence="3">
    <location>
        <begin position="22"/>
        <end position="360"/>
    </location>
</feature>
<organism evidence="4 5">
    <name type="scientific">Maliponia aquimaris</name>
    <dbReference type="NCBI Taxonomy" id="1673631"/>
    <lineage>
        <taxon>Bacteria</taxon>
        <taxon>Pseudomonadati</taxon>
        <taxon>Pseudomonadota</taxon>
        <taxon>Alphaproteobacteria</taxon>
        <taxon>Rhodobacterales</taxon>
        <taxon>Paracoccaceae</taxon>
        <taxon>Maliponia</taxon>
    </lineage>
</organism>
<feature type="signal peptide" evidence="3">
    <location>
        <begin position="1"/>
        <end position="21"/>
    </location>
</feature>
<dbReference type="Proteomes" id="UP000207598">
    <property type="component" value="Unassembled WGS sequence"/>
</dbReference>
<proteinExistence type="predicted"/>